<evidence type="ECO:0000259" key="15">
    <source>
        <dbReference type="PROSITE" id="PS51384"/>
    </source>
</evidence>
<proteinExistence type="predicted"/>
<dbReference type="SUPFAM" id="SSF63380">
    <property type="entry name" value="Riboflavin synthase domain-like"/>
    <property type="match status" value="1"/>
</dbReference>
<evidence type="ECO:0000256" key="13">
    <source>
        <dbReference type="SAM" id="MobiDB-lite"/>
    </source>
</evidence>
<protein>
    <submittedName>
        <fullName evidence="16">Putative ferric reductase</fullName>
    </submittedName>
</protein>
<keyword evidence="5" id="KW-0001">2Fe-2S</keyword>
<dbReference type="Pfam" id="PF08022">
    <property type="entry name" value="FAD_binding_8"/>
    <property type="match status" value="1"/>
</dbReference>
<dbReference type="SUPFAM" id="SSF52343">
    <property type="entry name" value="Ferredoxin reductase-like, C-terminal NADP-linked domain"/>
    <property type="match status" value="1"/>
</dbReference>
<dbReference type="InterPro" id="IPR013130">
    <property type="entry name" value="Fe3_Rdtase_TM_dom"/>
</dbReference>
<evidence type="ECO:0000256" key="1">
    <source>
        <dbReference type="ARBA" id="ARBA00001974"/>
    </source>
</evidence>
<dbReference type="Gene3D" id="3.40.50.80">
    <property type="entry name" value="Nucleotide-binding domain of ferredoxin-NADP reductase (FNR) module"/>
    <property type="match status" value="1"/>
</dbReference>
<dbReference type="CDD" id="cd06198">
    <property type="entry name" value="FNR_like_3"/>
    <property type="match status" value="1"/>
</dbReference>
<evidence type="ECO:0000256" key="3">
    <source>
        <dbReference type="ARBA" id="ARBA00022630"/>
    </source>
</evidence>
<accession>A0A543PMD6</accession>
<feature type="transmembrane region" description="Helical" evidence="14">
    <location>
        <begin position="122"/>
        <end position="144"/>
    </location>
</feature>
<keyword evidence="8 14" id="KW-1133">Transmembrane helix</keyword>
<sequence>MTTISVVSNTMSSPRVARSQPADRVRVALRRGREHRRWRARVADLLEATALLTLVLVVVQFFLGGGSHALLDGSAGDRLVGVGRIVGLVAMNLLLLQLLLAARVPWVDRAYGMDRALKAHRVLGRITVPLVIVHIGAIVLGYAVRDGSGGFGGAVSQFLTLVTGGDDLLMATVATVLLVVIAVTSVSIARRRLSYEWWHAVHLTAYAAVILAVPHELSIGSDFTASSWATAYWWALFIVVAASVLWWRLLLPVLRSLRHDLRVAKVVHESDDVWSVTVQGRALSHLPVKAGQFLNWRFVTPGLFLAAHPWSVSRRPDGHTLRITVRGLGDHSAALAHLRRGTRVLVEGPYGAFTTESRTRRRVLLIAAGIGVTPVRAILEELVVERHAAAGDVTVLYRANDASQMPLVDEIARLAHTGGHDLVPLLGPPANGSWLPPAGDGTGEGKGKGRREMVRSDAERLRALVPDVARHEVYLCGPGPWMDLVRKGLHQAGVPEKHIHDERFSW</sequence>
<evidence type="ECO:0000313" key="16">
    <source>
        <dbReference type="EMBL" id="TQN45224.1"/>
    </source>
</evidence>
<feature type="transmembrane region" description="Helical" evidence="14">
    <location>
        <begin position="82"/>
        <end position="101"/>
    </location>
</feature>
<reference evidence="16 17" key="1">
    <citation type="submission" date="2019-06" db="EMBL/GenBank/DDBJ databases">
        <title>Sequencing the genomes of 1000 actinobacteria strains.</title>
        <authorList>
            <person name="Klenk H.-P."/>
        </authorList>
    </citation>
    <scope>NUCLEOTIDE SEQUENCE [LARGE SCALE GENOMIC DNA]</scope>
    <source>
        <strain evidence="16 17">DSM 21776</strain>
    </source>
</reference>
<evidence type="ECO:0000256" key="10">
    <source>
        <dbReference type="ARBA" id="ARBA00023004"/>
    </source>
</evidence>
<dbReference type="PANTHER" id="PTHR47354">
    <property type="entry name" value="NADH OXIDOREDUCTASE HCR"/>
    <property type="match status" value="1"/>
</dbReference>
<evidence type="ECO:0000256" key="6">
    <source>
        <dbReference type="ARBA" id="ARBA00022723"/>
    </source>
</evidence>
<dbReference type="PANTHER" id="PTHR47354:SF8">
    <property type="entry name" value="1,2-PHENYLACETYL-COA EPOXIDASE, SUBUNIT E"/>
    <property type="match status" value="1"/>
</dbReference>
<evidence type="ECO:0000256" key="8">
    <source>
        <dbReference type="ARBA" id="ARBA00022989"/>
    </source>
</evidence>
<evidence type="ECO:0000256" key="9">
    <source>
        <dbReference type="ARBA" id="ARBA00023002"/>
    </source>
</evidence>
<dbReference type="GO" id="GO:0046872">
    <property type="term" value="F:metal ion binding"/>
    <property type="evidence" value="ECO:0007669"/>
    <property type="project" value="UniProtKB-KW"/>
</dbReference>
<comment type="subcellular location">
    <subcellularLocation>
        <location evidence="2">Membrane</location>
        <topology evidence="2">Multi-pass membrane protein</topology>
    </subcellularLocation>
</comment>
<dbReference type="GO" id="GO:0051537">
    <property type="term" value="F:2 iron, 2 sulfur cluster binding"/>
    <property type="evidence" value="ECO:0007669"/>
    <property type="project" value="UniProtKB-KW"/>
</dbReference>
<keyword evidence="7" id="KW-0274">FAD</keyword>
<keyword evidence="11" id="KW-0411">Iron-sulfur</keyword>
<dbReference type="GO" id="GO:0050660">
    <property type="term" value="F:flavin adenine dinucleotide binding"/>
    <property type="evidence" value="ECO:0007669"/>
    <property type="project" value="TreeGrafter"/>
</dbReference>
<comment type="caution">
    <text evidence="16">The sequence shown here is derived from an EMBL/GenBank/DDBJ whole genome shotgun (WGS) entry which is preliminary data.</text>
</comment>
<dbReference type="InterPro" id="IPR050415">
    <property type="entry name" value="MRET"/>
</dbReference>
<keyword evidence="3" id="KW-0285">Flavoprotein</keyword>
<organism evidence="16 17">
    <name type="scientific">Humibacillus xanthopallidus</name>
    <dbReference type="NCBI Taxonomy" id="412689"/>
    <lineage>
        <taxon>Bacteria</taxon>
        <taxon>Bacillati</taxon>
        <taxon>Actinomycetota</taxon>
        <taxon>Actinomycetes</taxon>
        <taxon>Micrococcales</taxon>
        <taxon>Intrasporangiaceae</taxon>
        <taxon>Humibacillus</taxon>
    </lineage>
</organism>
<feature type="transmembrane region" description="Helical" evidence="14">
    <location>
        <begin position="168"/>
        <end position="188"/>
    </location>
</feature>
<evidence type="ECO:0000256" key="2">
    <source>
        <dbReference type="ARBA" id="ARBA00004141"/>
    </source>
</evidence>
<keyword evidence="6" id="KW-0479">Metal-binding</keyword>
<feature type="compositionally biased region" description="Basic and acidic residues" evidence="13">
    <location>
        <begin position="443"/>
        <end position="452"/>
    </location>
</feature>
<feature type="transmembrane region" description="Helical" evidence="14">
    <location>
        <begin position="231"/>
        <end position="251"/>
    </location>
</feature>
<evidence type="ECO:0000256" key="4">
    <source>
        <dbReference type="ARBA" id="ARBA00022692"/>
    </source>
</evidence>
<evidence type="ECO:0000256" key="14">
    <source>
        <dbReference type="SAM" id="Phobius"/>
    </source>
</evidence>
<dbReference type="GO" id="GO:0016491">
    <property type="term" value="F:oxidoreductase activity"/>
    <property type="evidence" value="ECO:0007669"/>
    <property type="project" value="UniProtKB-KW"/>
</dbReference>
<keyword evidence="9" id="KW-0560">Oxidoreductase</keyword>
<keyword evidence="12 14" id="KW-0472">Membrane</keyword>
<name>A0A543PMD6_9MICO</name>
<dbReference type="PRINTS" id="PR00406">
    <property type="entry name" value="CYTB5RDTASE"/>
</dbReference>
<dbReference type="InterPro" id="IPR017927">
    <property type="entry name" value="FAD-bd_FR_type"/>
</dbReference>
<feature type="region of interest" description="Disordered" evidence="13">
    <location>
        <begin position="430"/>
        <end position="452"/>
    </location>
</feature>
<dbReference type="Gene3D" id="2.40.30.10">
    <property type="entry name" value="Translation factors"/>
    <property type="match status" value="1"/>
</dbReference>
<dbReference type="Proteomes" id="UP000320085">
    <property type="component" value="Unassembled WGS sequence"/>
</dbReference>
<evidence type="ECO:0000313" key="17">
    <source>
        <dbReference type="Proteomes" id="UP000320085"/>
    </source>
</evidence>
<evidence type="ECO:0000256" key="12">
    <source>
        <dbReference type="ARBA" id="ARBA00023136"/>
    </source>
</evidence>
<evidence type="ECO:0000256" key="5">
    <source>
        <dbReference type="ARBA" id="ARBA00022714"/>
    </source>
</evidence>
<evidence type="ECO:0000256" key="11">
    <source>
        <dbReference type="ARBA" id="ARBA00023014"/>
    </source>
</evidence>
<dbReference type="Pfam" id="PF01794">
    <property type="entry name" value="Ferric_reduct"/>
    <property type="match status" value="1"/>
</dbReference>
<evidence type="ECO:0000256" key="7">
    <source>
        <dbReference type="ARBA" id="ARBA00022827"/>
    </source>
</evidence>
<dbReference type="GO" id="GO:0016020">
    <property type="term" value="C:membrane"/>
    <property type="evidence" value="ECO:0007669"/>
    <property type="project" value="UniProtKB-SubCell"/>
</dbReference>
<dbReference type="PROSITE" id="PS51384">
    <property type="entry name" value="FAD_FR"/>
    <property type="match status" value="1"/>
</dbReference>
<dbReference type="InterPro" id="IPR013112">
    <property type="entry name" value="FAD-bd_8"/>
</dbReference>
<dbReference type="EMBL" id="VFQF01000003">
    <property type="protein sequence ID" value="TQN45224.1"/>
    <property type="molecule type" value="Genomic_DNA"/>
</dbReference>
<dbReference type="AlphaFoldDB" id="A0A543PMD6"/>
<feature type="transmembrane region" description="Helical" evidence="14">
    <location>
        <begin position="42"/>
        <end position="62"/>
    </location>
</feature>
<gene>
    <name evidence="16" type="ORF">FHX52_4460</name>
</gene>
<comment type="cofactor">
    <cofactor evidence="1">
        <name>FAD</name>
        <dbReference type="ChEBI" id="CHEBI:57692"/>
    </cofactor>
</comment>
<feature type="domain" description="FAD-binding FR-type" evidence="15">
    <location>
        <begin position="256"/>
        <end position="356"/>
    </location>
</feature>
<feature type="transmembrane region" description="Helical" evidence="14">
    <location>
        <begin position="200"/>
        <end position="219"/>
    </location>
</feature>
<keyword evidence="10" id="KW-0408">Iron</keyword>
<keyword evidence="4 14" id="KW-0812">Transmembrane</keyword>
<dbReference type="InterPro" id="IPR039261">
    <property type="entry name" value="FNR_nucleotide-bd"/>
</dbReference>
<dbReference type="InterPro" id="IPR017938">
    <property type="entry name" value="Riboflavin_synthase-like_b-brl"/>
</dbReference>